<dbReference type="STRING" id="1348114.OM33_18445"/>
<feature type="domain" description="Asparagine synthetase" evidence="4">
    <location>
        <begin position="188"/>
        <end position="255"/>
    </location>
</feature>
<dbReference type="GO" id="GO:0004066">
    <property type="term" value="F:asparagine synthase (glutamine-hydrolyzing) activity"/>
    <property type="evidence" value="ECO:0007669"/>
    <property type="project" value="UniProtKB-EC"/>
</dbReference>
<name>A0A0A7EKA4_9GAMM</name>
<dbReference type="Gene3D" id="3.40.50.620">
    <property type="entry name" value="HUPs"/>
    <property type="match status" value="1"/>
</dbReference>
<dbReference type="PANTHER" id="PTHR43284">
    <property type="entry name" value="ASPARAGINE SYNTHETASE (GLUTAMINE-HYDROLYZING)"/>
    <property type="match status" value="1"/>
</dbReference>
<dbReference type="InterPro" id="IPR001962">
    <property type="entry name" value="Asn_synthase"/>
</dbReference>
<dbReference type="AlphaFoldDB" id="A0A0A7EKA4"/>
<evidence type="ECO:0000259" key="4">
    <source>
        <dbReference type="Pfam" id="PF00733"/>
    </source>
</evidence>
<evidence type="ECO:0000256" key="2">
    <source>
        <dbReference type="ARBA" id="ARBA00012737"/>
    </source>
</evidence>
<dbReference type="SUPFAM" id="SSF52402">
    <property type="entry name" value="Adenine nucleotide alpha hydrolases-like"/>
    <property type="match status" value="1"/>
</dbReference>
<dbReference type="PANTHER" id="PTHR43284:SF1">
    <property type="entry name" value="ASPARAGINE SYNTHETASE"/>
    <property type="match status" value="1"/>
</dbReference>
<dbReference type="Pfam" id="PF00733">
    <property type="entry name" value="Asn_synthase"/>
    <property type="match status" value="1"/>
</dbReference>
<evidence type="ECO:0000313" key="5">
    <source>
        <dbReference type="EMBL" id="AIY67054.1"/>
    </source>
</evidence>
<dbReference type="RefSeq" id="WP_040135795.1">
    <property type="nucleotide sequence ID" value="NZ_CP009889.1"/>
</dbReference>
<dbReference type="InterPro" id="IPR014729">
    <property type="entry name" value="Rossmann-like_a/b/a_fold"/>
</dbReference>
<dbReference type="OrthoDB" id="6287162at2"/>
<dbReference type="InterPro" id="IPR051786">
    <property type="entry name" value="ASN_synthetase/amidase"/>
</dbReference>
<dbReference type="EMBL" id="CP009889">
    <property type="protein sequence ID" value="AIY67054.1"/>
    <property type="molecule type" value="Genomic_DNA"/>
</dbReference>
<organism evidence="5 6">
    <name type="scientific">Pseudoalteromonas piratica</name>
    <dbReference type="NCBI Taxonomy" id="1348114"/>
    <lineage>
        <taxon>Bacteria</taxon>
        <taxon>Pseudomonadati</taxon>
        <taxon>Pseudomonadota</taxon>
        <taxon>Gammaproteobacteria</taxon>
        <taxon>Alteromonadales</taxon>
        <taxon>Pseudoalteromonadaceae</taxon>
        <taxon>Pseudoalteromonas</taxon>
    </lineage>
</organism>
<dbReference type="EC" id="6.3.5.4" evidence="2"/>
<evidence type="ECO:0000256" key="1">
    <source>
        <dbReference type="ARBA" id="ARBA00005187"/>
    </source>
</evidence>
<reference evidence="5 6" key="1">
    <citation type="submission" date="2014-11" db="EMBL/GenBank/DDBJ databases">
        <title>Complete Genome Sequence of Pseudoalteromonas sp. Strain OCN003 Isolated from Kaneohe Bay, Oahu, Hawaii.</title>
        <authorList>
            <person name="Beurmann S."/>
            <person name="Videau P."/>
            <person name="Ushijima B."/>
            <person name="Smith A.M."/>
            <person name="Aeby G.S."/>
            <person name="Callahan S.M."/>
            <person name="Belcaid M."/>
        </authorList>
    </citation>
    <scope>NUCLEOTIDE SEQUENCE [LARGE SCALE GENOMIC DNA]</scope>
    <source>
        <strain evidence="5 6">OCN003</strain>
    </source>
</reference>
<comment type="catalytic activity">
    <reaction evidence="3">
        <text>L-aspartate + L-glutamine + ATP + H2O = L-asparagine + L-glutamate + AMP + diphosphate + H(+)</text>
        <dbReference type="Rhea" id="RHEA:12228"/>
        <dbReference type="ChEBI" id="CHEBI:15377"/>
        <dbReference type="ChEBI" id="CHEBI:15378"/>
        <dbReference type="ChEBI" id="CHEBI:29985"/>
        <dbReference type="ChEBI" id="CHEBI:29991"/>
        <dbReference type="ChEBI" id="CHEBI:30616"/>
        <dbReference type="ChEBI" id="CHEBI:33019"/>
        <dbReference type="ChEBI" id="CHEBI:58048"/>
        <dbReference type="ChEBI" id="CHEBI:58359"/>
        <dbReference type="ChEBI" id="CHEBI:456215"/>
        <dbReference type="EC" id="6.3.5.4"/>
    </reaction>
</comment>
<sequence length="557" mass="62790">MSQLSVTLQNNKLVNNNWYSIHIEDFKLSTTVTRYTNSEFDILIWGDVSYKHVDKTIILDLLSNNFTSYCGRSWILINKIAKSIYCAADKYGSFPVLLYKDSKHTLLASSRTALQTSLESPLQFNKSAMREIISLGQLFDTSSIIENTTHITGSTLCSIEVNSGKHTIKKTFNRLVTNTSSHSYKDAKEALIESVRNCLKADNNTLISLSGGLDSRAILAVCDLLNLKPDALCYGVANSTDVSYAKALANACGLTLFHPTSFKTNLSHSTIERVSKASMGEVPFHHAHALIDEEIVIYTMGRSLVTGTGAETYRAFYYDRGMPGFSLFDFKALNTWTIPRIKRYIKEELIKQTHPILASLISESTLLNRIESVFENSINSGLPATKQADIFYLTARCQRMVVAGQQLLDSYYNRMHPFLNDDVVNTMLNLPAGLKLHSKFHRKFIEDVSPKLAKLPWDKTQQPLNKGLSFTATYPGLASKLRLNAKFGKQTKPMYQYNYSGLNMRLLDQTLSLISENENETSKLREQIKSHNLEHYIIGFGLVWLNLNPKFQYQKAG</sequence>
<dbReference type="GO" id="GO:0006529">
    <property type="term" value="P:asparagine biosynthetic process"/>
    <property type="evidence" value="ECO:0007669"/>
    <property type="project" value="InterPro"/>
</dbReference>
<dbReference type="HOGENOM" id="CLU_489045_0_0_6"/>
<evidence type="ECO:0000256" key="3">
    <source>
        <dbReference type="ARBA" id="ARBA00048741"/>
    </source>
</evidence>
<evidence type="ECO:0000313" key="6">
    <source>
        <dbReference type="Proteomes" id="UP000030341"/>
    </source>
</evidence>
<dbReference type="eggNOG" id="COG0367">
    <property type="taxonomic scope" value="Bacteria"/>
</dbReference>
<keyword evidence="6" id="KW-1185">Reference proteome</keyword>
<protein>
    <recommendedName>
        <fullName evidence="2">asparagine synthase (glutamine-hydrolyzing)</fullName>
        <ecNumber evidence="2">6.3.5.4</ecNumber>
    </recommendedName>
</protein>
<dbReference type="KEGG" id="pseo:OM33_18445"/>
<gene>
    <name evidence="5" type="ORF">OM33_18445</name>
</gene>
<dbReference type="Proteomes" id="UP000030341">
    <property type="component" value="Chromosome 2"/>
</dbReference>
<proteinExistence type="predicted"/>
<accession>A0A0A7EKA4</accession>
<comment type="pathway">
    <text evidence="1">Amino-acid biosynthesis; L-asparagine biosynthesis; L-asparagine from L-aspartate (L-Gln route): step 1/1.</text>
</comment>